<dbReference type="Proteomes" id="UP000823388">
    <property type="component" value="Chromosome 4N"/>
</dbReference>
<comment type="caution">
    <text evidence="2">The sequence shown here is derived from an EMBL/GenBank/DDBJ whole genome shotgun (WGS) entry which is preliminary data.</text>
</comment>
<evidence type="ECO:0000313" key="2">
    <source>
        <dbReference type="EMBL" id="KAG2604431.1"/>
    </source>
</evidence>
<feature type="compositionally biased region" description="Pro residues" evidence="1">
    <location>
        <begin position="65"/>
        <end position="76"/>
    </location>
</feature>
<feature type="compositionally biased region" description="Gly residues" evidence="1">
    <location>
        <begin position="31"/>
        <end position="40"/>
    </location>
</feature>
<keyword evidence="3" id="KW-1185">Reference proteome</keyword>
<name>A0A8T0T012_PANVG</name>
<sequence>MRAHIYTCSGAHAGVSRAGDRPHRRRRGGAVDLGGAGGQIRRGNKQGADRVSGARGTRPRARCPPVAPHARPPPAGRPGRTDGLAWWGRGVGAAAARHGMASARLAAAGGGGCAVCRGRGEWAPAGSAKALPSERASGWVWVSSGPCARARRVRRAYM</sequence>
<reference evidence="2" key="1">
    <citation type="submission" date="2020-05" db="EMBL/GenBank/DDBJ databases">
        <title>WGS assembly of Panicum virgatum.</title>
        <authorList>
            <person name="Lovell J.T."/>
            <person name="Jenkins J."/>
            <person name="Shu S."/>
            <person name="Juenger T.E."/>
            <person name="Schmutz J."/>
        </authorList>
    </citation>
    <scope>NUCLEOTIDE SEQUENCE</scope>
    <source>
        <strain evidence="2">AP13</strain>
    </source>
</reference>
<feature type="region of interest" description="Disordered" evidence="1">
    <location>
        <begin position="1"/>
        <end position="81"/>
    </location>
</feature>
<proteinExistence type="predicted"/>
<protein>
    <submittedName>
        <fullName evidence="2">Uncharacterized protein</fullName>
    </submittedName>
</protein>
<dbReference type="EMBL" id="CM029044">
    <property type="protein sequence ID" value="KAG2604431.1"/>
    <property type="molecule type" value="Genomic_DNA"/>
</dbReference>
<evidence type="ECO:0000256" key="1">
    <source>
        <dbReference type="SAM" id="MobiDB-lite"/>
    </source>
</evidence>
<gene>
    <name evidence="2" type="ORF">PVAP13_4NG062416</name>
</gene>
<accession>A0A8T0T012</accession>
<dbReference type="AlphaFoldDB" id="A0A8T0T012"/>
<evidence type="ECO:0000313" key="3">
    <source>
        <dbReference type="Proteomes" id="UP000823388"/>
    </source>
</evidence>
<organism evidence="2 3">
    <name type="scientific">Panicum virgatum</name>
    <name type="common">Blackwell switchgrass</name>
    <dbReference type="NCBI Taxonomy" id="38727"/>
    <lineage>
        <taxon>Eukaryota</taxon>
        <taxon>Viridiplantae</taxon>
        <taxon>Streptophyta</taxon>
        <taxon>Embryophyta</taxon>
        <taxon>Tracheophyta</taxon>
        <taxon>Spermatophyta</taxon>
        <taxon>Magnoliopsida</taxon>
        <taxon>Liliopsida</taxon>
        <taxon>Poales</taxon>
        <taxon>Poaceae</taxon>
        <taxon>PACMAD clade</taxon>
        <taxon>Panicoideae</taxon>
        <taxon>Panicodae</taxon>
        <taxon>Paniceae</taxon>
        <taxon>Panicinae</taxon>
        <taxon>Panicum</taxon>
        <taxon>Panicum sect. Hiantes</taxon>
    </lineage>
</organism>